<dbReference type="GO" id="GO:0051301">
    <property type="term" value="P:cell division"/>
    <property type="evidence" value="ECO:0007669"/>
    <property type="project" value="UniProtKB-KW"/>
</dbReference>
<feature type="compositionally biased region" description="Polar residues" evidence="3">
    <location>
        <begin position="261"/>
        <end position="271"/>
    </location>
</feature>
<dbReference type="SUPFAM" id="SSF50729">
    <property type="entry name" value="PH domain-like"/>
    <property type="match status" value="1"/>
</dbReference>
<organism evidence="5 6">
    <name type="scientific">Hapsidospora chrysogenum (strain ATCC 11550 / CBS 779.69 / DSM 880 / IAM 14645 / JCM 23072 / IMI 49137)</name>
    <name type="common">Acremonium chrysogenum</name>
    <dbReference type="NCBI Taxonomy" id="857340"/>
    <lineage>
        <taxon>Eukaryota</taxon>
        <taxon>Fungi</taxon>
        <taxon>Dikarya</taxon>
        <taxon>Ascomycota</taxon>
        <taxon>Pezizomycotina</taxon>
        <taxon>Sordariomycetes</taxon>
        <taxon>Hypocreomycetidae</taxon>
        <taxon>Hypocreales</taxon>
        <taxon>Bionectriaceae</taxon>
        <taxon>Hapsidospora</taxon>
    </lineage>
</organism>
<feature type="compositionally biased region" description="Polar residues" evidence="3">
    <location>
        <begin position="39"/>
        <end position="83"/>
    </location>
</feature>
<dbReference type="HOGENOM" id="CLU_002541_1_0_1"/>
<dbReference type="PANTHER" id="PTHR36100">
    <property type="entry name" value="BUD SITE SELECTION PROTEIN 4"/>
    <property type="match status" value="1"/>
</dbReference>
<evidence type="ECO:0000259" key="4">
    <source>
        <dbReference type="PROSITE" id="PS50003"/>
    </source>
</evidence>
<dbReference type="InterPro" id="IPR001849">
    <property type="entry name" value="PH_domain"/>
</dbReference>
<feature type="compositionally biased region" description="Low complexity" evidence="3">
    <location>
        <begin position="525"/>
        <end position="539"/>
    </location>
</feature>
<dbReference type="Gene3D" id="2.30.29.30">
    <property type="entry name" value="Pleckstrin-homology domain (PH domain)/Phosphotyrosine-binding domain (PTB)"/>
    <property type="match status" value="1"/>
</dbReference>
<dbReference type="Proteomes" id="UP000029964">
    <property type="component" value="Unassembled WGS sequence"/>
</dbReference>
<dbReference type="Pfam" id="PF08174">
    <property type="entry name" value="Anillin"/>
    <property type="match status" value="1"/>
</dbReference>
<evidence type="ECO:0000313" key="5">
    <source>
        <dbReference type="EMBL" id="KFH48834.1"/>
    </source>
</evidence>
<dbReference type="Pfam" id="PF00169">
    <property type="entry name" value="PH"/>
    <property type="match status" value="1"/>
</dbReference>
<dbReference type="FunFam" id="2.30.29.30:FF:000311">
    <property type="entry name" value="GTP binding protein (Bud4)"/>
    <property type="match status" value="1"/>
</dbReference>
<feature type="compositionally biased region" description="Acidic residues" evidence="3">
    <location>
        <begin position="559"/>
        <end position="571"/>
    </location>
</feature>
<feature type="compositionally biased region" description="Polar residues" evidence="3">
    <location>
        <begin position="352"/>
        <end position="361"/>
    </location>
</feature>
<feature type="compositionally biased region" description="Acidic residues" evidence="3">
    <location>
        <begin position="714"/>
        <end position="724"/>
    </location>
</feature>
<dbReference type="CDD" id="cd13278">
    <property type="entry name" value="PH_Bud4"/>
    <property type="match status" value="1"/>
</dbReference>
<feature type="region of interest" description="Disordered" evidence="3">
    <location>
        <begin position="860"/>
        <end position="999"/>
    </location>
</feature>
<dbReference type="PANTHER" id="PTHR36100:SF1">
    <property type="entry name" value="BUD SITE SELECTION PROTEIN 4"/>
    <property type="match status" value="1"/>
</dbReference>
<keyword evidence="1" id="KW-0132">Cell division</keyword>
<dbReference type="OrthoDB" id="2123378at2759"/>
<dbReference type="InterPro" id="IPR052007">
    <property type="entry name" value="Bud4"/>
</dbReference>
<dbReference type="EMBL" id="JPKY01000001">
    <property type="protein sequence ID" value="KFH48834.1"/>
    <property type="molecule type" value="Genomic_DNA"/>
</dbReference>
<dbReference type="GO" id="GO:0005525">
    <property type="term" value="F:GTP binding"/>
    <property type="evidence" value="ECO:0007669"/>
    <property type="project" value="TreeGrafter"/>
</dbReference>
<name>A0A086THK2_HAPC1</name>
<keyword evidence="2" id="KW-0131">Cell cycle</keyword>
<evidence type="ECO:0000256" key="1">
    <source>
        <dbReference type="ARBA" id="ARBA00022618"/>
    </source>
</evidence>
<sequence length="1420" mass="157860">MASESVHPLRINKSTPGTSPSKMARPLSEISPMERRRNSPSWYQPATSPKKSALHTDSSPFQSSPLETATSPRMFWQNRNSENLLYGGHSGSPSPTRRSSIERLQKASRVKNSNILALEQKQEYDPTRLPQIERPLSKVQGNSFRASNCSGLPSSDSARTSVEFNRSDSNTSVSVMSPQPGASVTDVAPTPSKDQASPTKSSLSPSKFKSSFDRQTGDWTTDSSFDEPELPNGRSLHRHAKSVTFDAAPPQVNEYEMATPDLSSVGSNSREGSYESLDDEYDDDLLYDPANVQGHEDSFDASLEDTDKTPVVGPDDWRGDSPMIQPRQPEQWESSPMPEAPPSTAGFGRPPTNRSDSANSNGEHRPLPPLPGSGHSRSRSNGSAPSSPGLSTAAERMLASHRSLPSPPPASVSKSDIQNIGNGKMTLEERLKLMMLSDDNSGKTAAEQQRERRLRRANGRERFSSPVSEPESTISALEAQEGDDTIGDISGLDDFQIPSRISRESIMRRVNGNKAFDRESDYNFSSPAPSSSPQRSPTRSPERHLPLDPDVPIPSTEDSILDDINEEDEEGSVIINRDAAEHYDESDLYDPYEYSDAETDDVPKNPEGDDGSHYSDQDEPALKEAIAQQQESEEVTTPRATTPTQTTTLGDSIPDLGPETRDPDFSRDFESYMLPRSQEAEEQKEEELAPKAERPHTPDQAMSKPEYDGSGWGEPDDEYDDEPGTPESVVHHPAPEDDDGEVFVDEPKESPTIPERVATVKASGSKLKTRVSNTPSDLAAMREARRQVSHEVPQVPPIPDKHRNRLSRDATTLQIAEDPLERHPSFKNRSLTLDLDLGLSLDQDFDRVIEAQKVALDHFLPQSSPTPSNTAVRQASTQAPTSKTTEPSANVTSPQQRGYLMRQNTKLVSASDKDGEEPRTARSAGNSPIKKTRPQSWTVEPWNGKARTASMRKKSGAGGHAPSGPVPPMPGQQSNATALKGVAEEEEYAEQAPPESGERGRLFVKVMGVKDLDLPLPKNERTWFSLTLDNGVHCVTTAWLELARNAPIGQEFELVVPNDLEFQLTLNVKLEKPAPTKLNASTAKTAKSKTSAFSRVFASPKKRKELELRQREEDERYAQQREAQARQRNAAPTAYELLSPLAAEDGSFARSYVCLKEHEHRCFGRPYMAEIACFNEWAVEEASFASSVKSKRGNTAVVRRAPYKIGKLELQLLFVPRPKNTTEEDMPKSMNSCIRELKAAEERLSRNWEGHLSQQGGDCPYWRRRYFKLVGTKLTAYHEATRQPRASINLSNAKRLIDDRRALTEKETLGKGGKRRRSAFAEEEEGYMFVEEGFRIRFNNGEVIDFYADTAEDKEGWMKVLSDVIGREDEGSDDEGTRPRSRAKWCELVLKREEHLRRRSVARRESSGRRVHSRTKSMYV</sequence>
<feature type="compositionally biased region" description="Acidic residues" evidence="3">
    <location>
        <begin position="586"/>
        <end position="600"/>
    </location>
</feature>
<feature type="compositionally biased region" description="Basic and acidic residues" evidence="3">
    <location>
        <begin position="678"/>
        <end position="697"/>
    </location>
</feature>
<protein>
    <submittedName>
        <fullName evidence="5">Bud site selection protein-like protein</fullName>
    </submittedName>
</protein>
<evidence type="ECO:0000256" key="3">
    <source>
        <dbReference type="SAM" id="MobiDB-lite"/>
    </source>
</evidence>
<dbReference type="PROSITE" id="PS50003">
    <property type="entry name" value="PH_DOMAIN"/>
    <property type="match status" value="1"/>
</dbReference>
<feature type="compositionally biased region" description="Basic and acidic residues" evidence="3">
    <location>
        <begin position="911"/>
        <end position="920"/>
    </location>
</feature>
<dbReference type="STRING" id="857340.A0A086THK2"/>
<dbReference type="InterPro" id="IPR011993">
    <property type="entry name" value="PH-like_dom_sf"/>
</dbReference>
<feature type="compositionally biased region" description="Polar residues" evidence="3">
    <location>
        <begin position="139"/>
        <end position="182"/>
    </location>
</feature>
<keyword evidence="6" id="KW-1185">Reference proteome</keyword>
<dbReference type="SMART" id="SM00233">
    <property type="entry name" value="PH"/>
    <property type="match status" value="1"/>
</dbReference>
<proteinExistence type="predicted"/>
<feature type="region of interest" description="Disordered" evidence="3">
    <location>
        <begin position="1401"/>
        <end position="1420"/>
    </location>
</feature>
<comment type="caution">
    <text evidence="5">The sequence shown here is derived from an EMBL/GenBank/DDBJ whole genome shotgun (WGS) entry which is preliminary data.</text>
</comment>
<feature type="domain" description="PH" evidence="4">
    <location>
        <begin position="1245"/>
        <end position="1366"/>
    </location>
</feature>
<feature type="region of interest" description="Disordered" evidence="3">
    <location>
        <begin position="1"/>
        <end position="474"/>
    </location>
</feature>
<dbReference type="InterPro" id="IPR012966">
    <property type="entry name" value="AHD"/>
</dbReference>
<reference evidence="6" key="1">
    <citation type="journal article" date="2014" name="Genome Announc.">
        <title>Genome sequence and annotation of Acremonium chrysogenum, producer of the beta-lactam antibiotic cephalosporin C.</title>
        <authorList>
            <person name="Terfehr D."/>
            <person name="Dahlmann T.A."/>
            <person name="Specht T."/>
            <person name="Zadra I."/>
            <person name="Kuernsteiner H."/>
            <person name="Kueck U."/>
        </authorList>
    </citation>
    <scope>NUCLEOTIDE SEQUENCE [LARGE SCALE GENOMIC DNA]</scope>
    <source>
        <strain evidence="6">ATCC 11550 / CBS 779.69 / DSM 880 / IAM 14645 / JCM 23072 / IMI 49137</strain>
    </source>
</reference>
<feature type="compositionally biased region" description="Polar residues" evidence="3">
    <location>
        <begin position="465"/>
        <end position="474"/>
    </location>
</feature>
<feature type="compositionally biased region" description="Polar residues" evidence="3">
    <location>
        <begin position="861"/>
        <end position="908"/>
    </location>
</feature>
<feature type="compositionally biased region" description="Low complexity" evidence="3">
    <location>
        <begin position="372"/>
        <end position="389"/>
    </location>
</feature>
<feature type="compositionally biased region" description="Low complexity" evidence="3">
    <location>
        <begin position="197"/>
        <end position="209"/>
    </location>
</feature>
<feature type="compositionally biased region" description="Low complexity" evidence="3">
    <location>
        <begin position="637"/>
        <end position="648"/>
    </location>
</feature>
<feature type="region of interest" description="Disordered" evidence="3">
    <location>
        <begin position="1109"/>
        <end position="1130"/>
    </location>
</feature>
<accession>A0A086THK2</accession>
<feature type="compositionally biased region" description="Basic and acidic residues" evidence="3">
    <location>
        <begin position="601"/>
        <end position="622"/>
    </location>
</feature>
<feature type="compositionally biased region" description="Basic and acidic residues" evidence="3">
    <location>
        <begin position="1109"/>
        <end position="1125"/>
    </location>
</feature>
<feature type="compositionally biased region" description="Polar residues" evidence="3">
    <location>
        <begin position="12"/>
        <end position="21"/>
    </location>
</feature>
<gene>
    <name evidence="5" type="ORF">ACRE_002510</name>
</gene>
<feature type="compositionally biased region" description="Basic and acidic residues" evidence="3">
    <location>
        <begin position="658"/>
        <end position="670"/>
    </location>
</feature>
<feature type="compositionally biased region" description="Polar residues" evidence="3">
    <location>
        <begin position="412"/>
        <end position="421"/>
    </location>
</feature>
<feature type="compositionally biased region" description="Basic residues" evidence="3">
    <location>
        <begin position="1409"/>
        <end position="1420"/>
    </location>
</feature>
<feature type="region of interest" description="Disordered" evidence="3">
    <location>
        <begin position="506"/>
        <end position="754"/>
    </location>
</feature>
<feature type="compositionally biased region" description="Acidic residues" evidence="3">
    <location>
        <begin position="276"/>
        <end position="286"/>
    </location>
</feature>
<evidence type="ECO:0000313" key="6">
    <source>
        <dbReference type="Proteomes" id="UP000029964"/>
    </source>
</evidence>
<evidence type="ECO:0000256" key="2">
    <source>
        <dbReference type="ARBA" id="ARBA00023306"/>
    </source>
</evidence>